<comment type="caution">
    <text evidence="8">The sequence shown here is derived from an EMBL/GenBank/DDBJ whole genome shotgun (WGS) entry which is preliminary data.</text>
</comment>
<keyword evidence="4" id="KW-0158">Chromosome</keyword>
<dbReference type="InterPro" id="IPR004823">
    <property type="entry name" value="TAF_TATA-bd_Histone-like_dom"/>
</dbReference>
<protein>
    <submittedName>
        <fullName evidence="8">Histone</fullName>
    </submittedName>
</protein>
<dbReference type="PANTHER" id="PTHR47828">
    <property type="entry name" value="ARCHAEAL HISTONE A"/>
    <property type="match status" value="1"/>
</dbReference>
<dbReference type="AlphaFoldDB" id="A0A328PGI2"/>
<reference evidence="8 9" key="1">
    <citation type="submission" date="2018-06" db="EMBL/GenBank/DDBJ databases">
        <title>Draft genome sequence of hyperthermophilic methanogen Methanothermobacter tenebrarum sp. MCM-B 1447.</title>
        <authorList>
            <person name="Pore S.D."/>
            <person name="Dagar S."/>
            <person name="Dhakephalkar P.K."/>
        </authorList>
    </citation>
    <scope>NUCLEOTIDE SEQUENCE [LARGE SCALE GENOMIC DNA]</scope>
    <source>
        <strain evidence="8 9">MCM B 1447</strain>
    </source>
</reference>
<organism evidence="8 9">
    <name type="scientific">Methanothermobacter tenebrarum</name>
    <dbReference type="NCBI Taxonomy" id="680118"/>
    <lineage>
        <taxon>Archaea</taxon>
        <taxon>Methanobacteriati</taxon>
        <taxon>Methanobacteriota</taxon>
        <taxon>Methanomada group</taxon>
        <taxon>Methanobacteria</taxon>
        <taxon>Methanobacteriales</taxon>
        <taxon>Methanobacteriaceae</taxon>
        <taxon>Methanothermobacter</taxon>
    </lineage>
</organism>
<evidence type="ECO:0000256" key="6">
    <source>
        <dbReference type="ARBA" id="ARBA00023125"/>
    </source>
</evidence>
<keyword evidence="5" id="KW-0963">Cytoplasm</keyword>
<evidence type="ECO:0000259" key="7">
    <source>
        <dbReference type="SMART" id="SM00803"/>
    </source>
</evidence>
<proteinExistence type="inferred from homology"/>
<comment type="subcellular location">
    <subcellularLocation>
        <location evidence="1">Chromosome</location>
    </subcellularLocation>
    <subcellularLocation>
        <location evidence="2">Cytoplasm</location>
    </subcellularLocation>
</comment>
<dbReference type="EMBL" id="QLOE01000008">
    <property type="protein sequence ID" value="RAO78746.1"/>
    <property type="molecule type" value="Genomic_DNA"/>
</dbReference>
<gene>
    <name evidence="8" type="ORF">DPC56_06470</name>
</gene>
<comment type="similarity">
    <text evidence="3">Belongs to the archaeal histone HMF family.</text>
</comment>
<dbReference type="Pfam" id="PF00808">
    <property type="entry name" value="CBFD_NFYB_HMF"/>
    <property type="match status" value="1"/>
</dbReference>
<evidence type="ECO:0000313" key="9">
    <source>
        <dbReference type="Proteomes" id="UP000249782"/>
    </source>
</evidence>
<evidence type="ECO:0000256" key="3">
    <source>
        <dbReference type="ARBA" id="ARBA00008264"/>
    </source>
</evidence>
<dbReference type="GO" id="GO:0005694">
    <property type="term" value="C:chromosome"/>
    <property type="evidence" value="ECO:0007669"/>
    <property type="project" value="UniProtKB-SubCell"/>
</dbReference>
<dbReference type="SMART" id="SM00803">
    <property type="entry name" value="TAF"/>
    <property type="match status" value="1"/>
</dbReference>
<keyword evidence="6" id="KW-0238">DNA-binding</keyword>
<dbReference type="InterPro" id="IPR050947">
    <property type="entry name" value="Archaeal_histone_HMF"/>
</dbReference>
<dbReference type="InterPro" id="IPR009072">
    <property type="entry name" value="Histone-fold"/>
</dbReference>
<evidence type="ECO:0000256" key="1">
    <source>
        <dbReference type="ARBA" id="ARBA00004286"/>
    </source>
</evidence>
<feature type="domain" description="TATA box binding protein associated factor (TAF) histone-like fold" evidence="7">
    <location>
        <begin position="4"/>
        <end position="66"/>
    </location>
</feature>
<dbReference type="GO" id="GO:0046982">
    <property type="term" value="F:protein heterodimerization activity"/>
    <property type="evidence" value="ECO:0007669"/>
    <property type="project" value="InterPro"/>
</dbReference>
<dbReference type="Gene3D" id="1.10.20.10">
    <property type="entry name" value="Histone, subunit A"/>
    <property type="match status" value="1"/>
</dbReference>
<dbReference type="CDD" id="cd22909">
    <property type="entry name" value="HFD_archaea_histone-like"/>
    <property type="match status" value="1"/>
</dbReference>
<dbReference type="GO" id="GO:0003677">
    <property type="term" value="F:DNA binding"/>
    <property type="evidence" value="ECO:0007669"/>
    <property type="project" value="UniProtKB-KW"/>
</dbReference>
<dbReference type="RefSeq" id="WP_112094263.1">
    <property type="nucleotide sequence ID" value="NZ_QLOE01000008.1"/>
</dbReference>
<name>A0A328PGI2_9EURY</name>
<accession>A0A328PGI2</accession>
<dbReference type="InterPro" id="IPR050004">
    <property type="entry name" value="HmfB-like"/>
</dbReference>
<evidence type="ECO:0000256" key="2">
    <source>
        <dbReference type="ARBA" id="ARBA00004496"/>
    </source>
</evidence>
<evidence type="ECO:0000256" key="5">
    <source>
        <dbReference type="ARBA" id="ARBA00022490"/>
    </source>
</evidence>
<dbReference type="GO" id="GO:0005737">
    <property type="term" value="C:cytoplasm"/>
    <property type="evidence" value="ECO:0007669"/>
    <property type="project" value="UniProtKB-SubCell"/>
</dbReference>
<sequence>MELPIAPIGRIIKNAGAERVSDDAREALAKALEAKGEEIAAAAIKFAKHAGRKTVKAEDIELAVKRI</sequence>
<dbReference type="Proteomes" id="UP000249782">
    <property type="component" value="Unassembled WGS sequence"/>
</dbReference>
<evidence type="ECO:0000313" key="8">
    <source>
        <dbReference type="EMBL" id="RAO78746.1"/>
    </source>
</evidence>
<dbReference type="PANTHER" id="PTHR47828:SF1">
    <property type="entry name" value="ARCHAEAL HISTONE A"/>
    <property type="match status" value="1"/>
</dbReference>
<dbReference type="SUPFAM" id="SSF47113">
    <property type="entry name" value="Histone-fold"/>
    <property type="match status" value="1"/>
</dbReference>
<keyword evidence="9" id="KW-1185">Reference proteome</keyword>
<dbReference type="NCBIfam" id="NF043032">
    <property type="entry name" value="archaea_histone"/>
    <property type="match status" value="1"/>
</dbReference>
<dbReference type="InterPro" id="IPR003958">
    <property type="entry name" value="CBFA_NFYB_domain"/>
</dbReference>
<evidence type="ECO:0000256" key="4">
    <source>
        <dbReference type="ARBA" id="ARBA00022454"/>
    </source>
</evidence>